<keyword evidence="4" id="KW-1185">Reference proteome</keyword>
<keyword evidence="2" id="KW-0812">Transmembrane</keyword>
<accession>M3JXA6</accession>
<protein>
    <submittedName>
        <fullName evidence="3">Uncharacterized protein</fullName>
    </submittedName>
</protein>
<feature type="compositionally biased region" description="Low complexity" evidence="1">
    <location>
        <begin position="68"/>
        <end position="82"/>
    </location>
</feature>
<proteinExistence type="predicted"/>
<keyword evidence="2" id="KW-0472">Membrane</keyword>
<keyword evidence="2" id="KW-1133">Transmembrane helix</keyword>
<dbReference type="Proteomes" id="UP000011777">
    <property type="component" value="Unassembled WGS sequence"/>
</dbReference>
<comment type="caution">
    <text evidence="3">The sequence shown here is derived from an EMBL/GenBank/DDBJ whole genome shotgun (WGS) entry which is preliminary data.</text>
</comment>
<evidence type="ECO:0000256" key="1">
    <source>
        <dbReference type="SAM" id="MobiDB-lite"/>
    </source>
</evidence>
<feature type="transmembrane region" description="Helical" evidence="2">
    <location>
        <begin position="20"/>
        <end position="40"/>
    </location>
</feature>
<reference evidence="3 4" key="1">
    <citation type="submission" date="2013-02" db="EMBL/GenBank/DDBJ databases">
        <title>Genome sequence of Candida maltosa Xu316, a potential industrial strain for xylitol and ethanol production.</title>
        <authorList>
            <person name="Yu J."/>
            <person name="Wang Q."/>
            <person name="Geng X."/>
            <person name="Bao W."/>
            <person name="He P."/>
            <person name="Cai J."/>
        </authorList>
    </citation>
    <scope>NUCLEOTIDE SEQUENCE [LARGE SCALE GENOMIC DNA]</scope>
    <source>
        <strain evidence="4">Xu316</strain>
    </source>
</reference>
<dbReference type="EMBL" id="AOGT01001487">
    <property type="protein sequence ID" value="EMG47555.1"/>
    <property type="molecule type" value="Genomic_DNA"/>
</dbReference>
<organism evidence="3 4">
    <name type="scientific">Candida maltosa (strain Xu316)</name>
    <name type="common">Yeast</name>
    <dbReference type="NCBI Taxonomy" id="1245528"/>
    <lineage>
        <taxon>Eukaryota</taxon>
        <taxon>Fungi</taxon>
        <taxon>Dikarya</taxon>
        <taxon>Ascomycota</taxon>
        <taxon>Saccharomycotina</taxon>
        <taxon>Pichiomycetes</taxon>
        <taxon>Debaryomycetaceae</taxon>
        <taxon>Candida/Lodderomyces clade</taxon>
        <taxon>Candida</taxon>
    </lineage>
</organism>
<gene>
    <name evidence="3" type="ORF">G210_2032</name>
</gene>
<evidence type="ECO:0000313" key="3">
    <source>
        <dbReference type="EMBL" id="EMG47555.1"/>
    </source>
</evidence>
<feature type="region of interest" description="Disordered" evidence="1">
    <location>
        <begin position="48"/>
        <end position="124"/>
    </location>
</feature>
<dbReference type="AlphaFoldDB" id="M3JXA6"/>
<dbReference type="HOGENOM" id="CLU_2003612_0_0_1"/>
<evidence type="ECO:0000256" key="2">
    <source>
        <dbReference type="SAM" id="Phobius"/>
    </source>
</evidence>
<evidence type="ECO:0000313" key="4">
    <source>
        <dbReference type="Proteomes" id="UP000011777"/>
    </source>
</evidence>
<name>M3JXA6_CANMX</name>
<sequence>MTETFVEIHKRVWVHSRWWLFWLCAWIPIILLIILFFVLLGRRKRQKAVRLDDEQHSNEYNNNQFDNGYIPPQQPYDQQGGYNNPTNPNIQPPRQADAYNSGMEPITETKYAEPESPPQVHTKE</sequence>